<protein>
    <submittedName>
        <fullName evidence="2">Extradiol dioxygenase</fullName>
    </submittedName>
</protein>
<keyword evidence="3" id="KW-1185">Reference proteome</keyword>
<evidence type="ECO:0000259" key="1">
    <source>
        <dbReference type="Pfam" id="PF00903"/>
    </source>
</evidence>
<name>A0A5N5IX07_9FLAO</name>
<proteinExistence type="predicted"/>
<dbReference type="InterPro" id="IPR029068">
    <property type="entry name" value="Glyas_Bleomycin-R_OHBP_Dase"/>
</dbReference>
<dbReference type="Proteomes" id="UP000319204">
    <property type="component" value="Unassembled WGS sequence"/>
</dbReference>
<keyword evidence="2" id="KW-0223">Dioxygenase</keyword>
<reference evidence="2" key="1">
    <citation type="submission" date="2019-10" db="EMBL/GenBank/DDBJ databases">
        <title>Muricauda hadale sp. nov., a piezophilic bacterium isolated from hadopelagic water of the Mariana Trench.</title>
        <authorList>
            <person name="Wei Y."/>
        </authorList>
    </citation>
    <scope>NUCLEOTIDE SEQUENCE [LARGE SCALE GENOMIC DNA]</scope>
    <source>
        <strain evidence="2">MT-229</strain>
    </source>
</reference>
<dbReference type="AlphaFoldDB" id="A0A5N5IX07"/>
<organism evidence="2 3">
    <name type="scientific">Flagellimonas hadalis</name>
    <dbReference type="NCBI Taxonomy" id="2597517"/>
    <lineage>
        <taxon>Bacteria</taxon>
        <taxon>Pseudomonadati</taxon>
        <taxon>Bacteroidota</taxon>
        <taxon>Flavobacteriia</taxon>
        <taxon>Flavobacteriales</taxon>
        <taxon>Flavobacteriaceae</taxon>
        <taxon>Flagellimonas</taxon>
    </lineage>
</organism>
<feature type="domain" description="Glyoxalase/fosfomycin resistance/dioxygenase" evidence="1">
    <location>
        <begin position="10"/>
        <end position="129"/>
    </location>
</feature>
<gene>
    <name evidence="2" type="ORF">FOT42_005440</name>
</gene>
<dbReference type="SUPFAM" id="SSF54593">
    <property type="entry name" value="Glyoxalase/Bleomycin resistance protein/Dihydroxybiphenyl dioxygenase"/>
    <property type="match status" value="1"/>
</dbReference>
<dbReference type="PANTHER" id="PTHR36503">
    <property type="entry name" value="BLR2520 PROTEIN"/>
    <property type="match status" value="1"/>
</dbReference>
<accession>A0A5N5IX07</accession>
<evidence type="ECO:0000313" key="2">
    <source>
        <dbReference type="EMBL" id="KAB5490874.1"/>
    </source>
</evidence>
<dbReference type="Pfam" id="PF00903">
    <property type="entry name" value="Glyoxalase"/>
    <property type="match status" value="1"/>
</dbReference>
<comment type="caution">
    <text evidence="2">The sequence shown here is derived from an EMBL/GenBank/DDBJ whole genome shotgun (WGS) entry which is preliminary data.</text>
</comment>
<dbReference type="GO" id="GO:0051213">
    <property type="term" value="F:dioxygenase activity"/>
    <property type="evidence" value="ECO:0007669"/>
    <property type="project" value="UniProtKB-KW"/>
</dbReference>
<dbReference type="RefSeq" id="WP_151889565.1">
    <property type="nucleotide sequence ID" value="NZ_VNIK02000002.1"/>
</dbReference>
<dbReference type="EMBL" id="VNIK02000002">
    <property type="protein sequence ID" value="KAB5490874.1"/>
    <property type="molecule type" value="Genomic_DNA"/>
</dbReference>
<dbReference type="PANTHER" id="PTHR36503:SF2">
    <property type="entry name" value="BLR2408 PROTEIN"/>
    <property type="match status" value="1"/>
</dbReference>
<evidence type="ECO:0000313" key="3">
    <source>
        <dbReference type="Proteomes" id="UP000319204"/>
    </source>
</evidence>
<sequence>MKTNKVKTFWINLPVKDVKKSKEFFNKLGFQETENQPKNDEYAGFYLDETKTVLMLFPEERFAHFAGNPIADTSKGTEAYLNIDAPTKEYVDEFAKIVKNAGGTVYAAPSEVEGWMYVMGFIDLDGHRWGMLHMDMSKLPK</sequence>
<dbReference type="Gene3D" id="3.10.180.10">
    <property type="entry name" value="2,3-Dihydroxybiphenyl 1,2-Dioxygenase, domain 1"/>
    <property type="match status" value="1"/>
</dbReference>
<keyword evidence="2" id="KW-0560">Oxidoreductase</keyword>
<dbReference type="InterPro" id="IPR004360">
    <property type="entry name" value="Glyas_Fos-R_dOase_dom"/>
</dbReference>
<dbReference type="OrthoDB" id="9798430at2"/>